<gene>
    <name evidence="15" type="primary">bacA</name>
    <name evidence="14" type="synonym">uppP</name>
    <name evidence="15" type="ORF">lam_1013</name>
</gene>
<evidence type="ECO:0000313" key="16">
    <source>
        <dbReference type="Proteomes" id="UP000017862"/>
    </source>
</evidence>
<keyword evidence="8 14" id="KW-1133">Transmembrane helix</keyword>
<dbReference type="KEGG" id="lar:lam_1013"/>
<evidence type="ECO:0000256" key="9">
    <source>
        <dbReference type="ARBA" id="ARBA00023136"/>
    </source>
</evidence>
<keyword evidence="5 14" id="KW-1003">Cell membrane</keyword>
<evidence type="ECO:0000256" key="8">
    <source>
        <dbReference type="ARBA" id="ARBA00022989"/>
    </source>
</evidence>
<dbReference type="HOGENOM" id="CLU_060296_2_0_5"/>
<evidence type="ECO:0000256" key="2">
    <source>
        <dbReference type="ARBA" id="ARBA00010621"/>
    </source>
</evidence>
<dbReference type="PATRIC" id="fig|1261131.3.peg.974"/>
<keyword evidence="14" id="KW-0573">Peptidoglycan synthesis</keyword>
<keyword evidence="14" id="KW-0961">Cell wall biogenesis/degradation</keyword>
<evidence type="ECO:0000256" key="7">
    <source>
        <dbReference type="ARBA" id="ARBA00022801"/>
    </source>
</evidence>
<keyword evidence="7 14" id="KW-0378">Hydrolase</keyword>
<evidence type="ECO:0000256" key="6">
    <source>
        <dbReference type="ARBA" id="ARBA00022692"/>
    </source>
</evidence>
<dbReference type="PANTHER" id="PTHR30622:SF3">
    <property type="entry name" value="UNDECAPRENYL-DIPHOSPHATASE"/>
    <property type="match status" value="1"/>
</dbReference>
<dbReference type="HAMAP" id="MF_01006">
    <property type="entry name" value="Undec_diphosphatase"/>
    <property type="match status" value="1"/>
</dbReference>
<evidence type="ECO:0000256" key="5">
    <source>
        <dbReference type="ARBA" id="ARBA00022475"/>
    </source>
</evidence>
<evidence type="ECO:0000256" key="3">
    <source>
        <dbReference type="ARBA" id="ARBA00012374"/>
    </source>
</evidence>
<protein>
    <recommendedName>
        <fullName evidence="4 14">Undecaprenyl-diphosphatase</fullName>
        <ecNumber evidence="3 14">3.6.1.27</ecNumber>
    </recommendedName>
    <alternativeName>
        <fullName evidence="12 14">Bacitracin resistance protein</fullName>
    </alternativeName>
    <alternativeName>
        <fullName evidence="11 14">Undecaprenyl pyrophosphate phosphatase</fullName>
    </alternativeName>
</protein>
<evidence type="ECO:0000256" key="14">
    <source>
        <dbReference type="HAMAP-Rule" id="MF_01006"/>
    </source>
</evidence>
<dbReference type="EMBL" id="CP006604">
    <property type="protein sequence ID" value="AHA28341.1"/>
    <property type="molecule type" value="Genomic_DNA"/>
</dbReference>
<evidence type="ECO:0000313" key="15">
    <source>
        <dbReference type="EMBL" id="AHA28341.1"/>
    </source>
</evidence>
<feature type="transmembrane region" description="Helical" evidence="14">
    <location>
        <begin position="83"/>
        <end position="101"/>
    </location>
</feature>
<organism evidence="15 16">
    <name type="scientific">Candidatus Liberibacter americanus str. Sao Paulo</name>
    <dbReference type="NCBI Taxonomy" id="1261131"/>
    <lineage>
        <taxon>Bacteria</taxon>
        <taxon>Pseudomonadati</taxon>
        <taxon>Pseudomonadota</taxon>
        <taxon>Alphaproteobacteria</taxon>
        <taxon>Hyphomicrobiales</taxon>
        <taxon>Rhizobiaceae</taxon>
        <taxon>Liberibacter</taxon>
    </lineage>
</organism>
<keyword evidence="6 14" id="KW-0812">Transmembrane</keyword>
<dbReference type="GO" id="GO:0008360">
    <property type="term" value="P:regulation of cell shape"/>
    <property type="evidence" value="ECO:0007669"/>
    <property type="project" value="UniProtKB-KW"/>
</dbReference>
<reference evidence="15 16" key="1">
    <citation type="journal article" date="2014" name="Mol. Plant Microbe Interact.">
        <title>The complete genome sequence of Candidatus Liberibacter americanus, associated with citrus Huanglongbing.</title>
        <authorList>
            <person name="Wulff N.A."/>
            <person name="Zhang S."/>
            <person name="Setubal J.C."/>
            <person name="Almeida N.F."/>
            <person name="Martins E.C."/>
            <person name="Harakava R."/>
            <person name="Kumar D."/>
            <person name="Rangel L.T."/>
            <person name="Foissac X."/>
            <person name="Bove J."/>
            <person name="Gabriel D.W."/>
        </authorList>
    </citation>
    <scope>NUCLEOTIDE SEQUENCE [LARGE SCALE GENOMIC DNA]</scope>
    <source>
        <strain evidence="15 16">Sao Paulo</strain>
    </source>
</reference>
<dbReference type="GO" id="GO:0005886">
    <property type="term" value="C:plasma membrane"/>
    <property type="evidence" value="ECO:0007669"/>
    <property type="project" value="UniProtKB-SubCell"/>
</dbReference>
<dbReference type="GO" id="GO:0046677">
    <property type="term" value="P:response to antibiotic"/>
    <property type="evidence" value="ECO:0007669"/>
    <property type="project" value="UniProtKB-UniRule"/>
</dbReference>
<dbReference type="EC" id="3.6.1.27" evidence="3 14"/>
<name>U6B905_9HYPH</name>
<feature type="transmembrane region" description="Helical" evidence="14">
    <location>
        <begin position="113"/>
        <end position="133"/>
    </location>
</feature>
<evidence type="ECO:0000256" key="10">
    <source>
        <dbReference type="ARBA" id="ARBA00023251"/>
    </source>
</evidence>
<comment type="miscellaneous">
    <text evidence="14">Bacitracin is thought to be involved in the inhibition of peptidoglycan synthesis by sequestering undecaprenyl diphosphate, thereby reducing the pool of lipid carrier available.</text>
</comment>
<comment type="catalytic activity">
    <reaction evidence="13 14">
        <text>di-trans,octa-cis-undecaprenyl diphosphate + H2O = di-trans,octa-cis-undecaprenyl phosphate + phosphate + H(+)</text>
        <dbReference type="Rhea" id="RHEA:28094"/>
        <dbReference type="ChEBI" id="CHEBI:15377"/>
        <dbReference type="ChEBI" id="CHEBI:15378"/>
        <dbReference type="ChEBI" id="CHEBI:43474"/>
        <dbReference type="ChEBI" id="CHEBI:58405"/>
        <dbReference type="ChEBI" id="CHEBI:60392"/>
        <dbReference type="EC" id="3.6.1.27"/>
    </reaction>
</comment>
<feature type="transmembrane region" description="Helical" evidence="14">
    <location>
        <begin position="185"/>
        <end position="206"/>
    </location>
</feature>
<accession>U6B905</accession>
<dbReference type="GO" id="GO:0050380">
    <property type="term" value="F:undecaprenyl-diphosphatase activity"/>
    <property type="evidence" value="ECO:0007669"/>
    <property type="project" value="UniProtKB-UniRule"/>
</dbReference>
<dbReference type="PANTHER" id="PTHR30622">
    <property type="entry name" value="UNDECAPRENYL-DIPHOSPHATASE"/>
    <property type="match status" value="1"/>
</dbReference>
<feature type="transmembrane region" description="Helical" evidence="14">
    <location>
        <begin position="245"/>
        <end position="264"/>
    </location>
</feature>
<dbReference type="GO" id="GO:0071555">
    <property type="term" value="P:cell wall organization"/>
    <property type="evidence" value="ECO:0007669"/>
    <property type="project" value="UniProtKB-KW"/>
</dbReference>
<dbReference type="Proteomes" id="UP000017862">
    <property type="component" value="Chromosome"/>
</dbReference>
<comment type="subcellular location">
    <subcellularLocation>
        <location evidence="1 14">Cell membrane</location>
        <topology evidence="1 14">Multi-pass membrane protein</topology>
    </subcellularLocation>
</comment>
<keyword evidence="14" id="KW-0133">Cell shape</keyword>
<keyword evidence="9 14" id="KW-0472">Membrane</keyword>
<dbReference type="NCBIfam" id="NF001389">
    <property type="entry name" value="PRK00281.1-2"/>
    <property type="match status" value="1"/>
</dbReference>
<proteinExistence type="inferred from homology"/>
<evidence type="ECO:0000256" key="12">
    <source>
        <dbReference type="ARBA" id="ARBA00032932"/>
    </source>
</evidence>
<sequence>MISENSIICLLILGVVEGLTEFIPVSSTAHLLIISKMMGIKSPGDSFIILVQLGAVAALLYVYFSRIITIIKSIPYDPYARHFSICLCIGVIPSAILGFLAHDFIKSVLFKENTTMCISLIMGGIILLIVDRVNLKAKYFDAQKYPISLAFRIGLFQCLSMIPGTSRSGATIVGSLILGADKRSAIDFSFFLAMPTIIGACLLDFYRNSTIIINDIGVGIIIGCFASFISGLIVVRFLLNFMSKQGYTLFAIWRIVVGSIGLLLG</sequence>
<dbReference type="eggNOG" id="COG1968">
    <property type="taxonomic scope" value="Bacteria"/>
</dbReference>
<dbReference type="InterPro" id="IPR003824">
    <property type="entry name" value="UppP"/>
</dbReference>
<dbReference type="AlphaFoldDB" id="U6B905"/>
<comment type="function">
    <text evidence="14">Catalyzes the dephosphorylation of undecaprenyl diphosphate (UPP). Confers resistance to bacitracin.</text>
</comment>
<evidence type="ECO:0000256" key="4">
    <source>
        <dbReference type="ARBA" id="ARBA00021581"/>
    </source>
</evidence>
<evidence type="ECO:0000256" key="11">
    <source>
        <dbReference type="ARBA" id="ARBA00032707"/>
    </source>
</evidence>
<keyword evidence="16" id="KW-1185">Reference proteome</keyword>
<comment type="similarity">
    <text evidence="2 14">Belongs to the UppP family.</text>
</comment>
<keyword evidence="10 14" id="KW-0046">Antibiotic resistance</keyword>
<dbReference type="STRING" id="1261131.lam_1013"/>
<feature type="transmembrane region" description="Helical" evidence="14">
    <location>
        <begin position="47"/>
        <end position="71"/>
    </location>
</feature>
<evidence type="ECO:0000256" key="13">
    <source>
        <dbReference type="ARBA" id="ARBA00047594"/>
    </source>
</evidence>
<evidence type="ECO:0000256" key="1">
    <source>
        <dbReference type="ARBA" id="ARBA00004651"/>
    </source>
</evidence>
<dbReference type="Pfam" id="PF02673">
    <property type="entry name" value="BacA"/>
    <property type="match status" value="1"/>
</dbReference>
<dbReference type="GO" id="GO:0009252">
    <property type="term" value="P:peptidoglycan biosynthetic process"/>
    <property type="evidence" value="ECO:0007669"/>
    <property type="project" value="UniProtKB-KW"/>
</dbReference>
<feature type="transmembrane region" description="Helical" evidence="14">
    <location>
        <begin position="218"/>
        <end position="239"/>
    </location>
</feature>